<feature type="transmembrane region" description="Helical" evidence="8">
    <location>
        <begin position="134"/>
        <end position="152"/>
    </location>
</feature>
<dbReference type="InterPro" id="IPR007387">
    <property type="entry name" value="TRAP_DctQ"/>
</dbReference>
<evidence type="ECO:0000256" key="3">
    <source>
        <dbReference type="ARBA" id="ARBA00022475"/>
    </source>
</evidence>
<feature type="domain" description="Tripartite ATP-independent periplasmic transporters DctQ component" evidence="9">
    <location>
        <begin position="30"/>
        <end position="151"/>
    </location>
</feature>
<evidence type="ECO:0000313" key="10">
    <source>
        <dbReference type="EMBL" id="KKN47120.1"/>
    </source>
</evidence>
<dbReference type="PANTHER" id="PTHR35011">
    <property type="entry name" value="2,3-DIKETO-L-GULONATE TRAP TRANSPORTER SMALL PERMEASE PROTEIN YIAM"/>
    <property type="match status" value="1"/>
</dbReference>
<dbReference type="InterPro" id="IPR055348">
    <property type="entry name" value="DctQ"/>
</dbReference>
<keyword evidence="2" id="KW-0813">Transport</keyword>
<keyword evidence="7 8" id="KW-0472">Membrane</keyword>
<keyword evidence="6 8" id="KW-1133">Transmembrane helix</keyword>
<comment type="caution">
    <text evidence="10">The sequence shown here is derived from an EMBL/GenBank/DDBJ whole genome shotgun (WGS) entry which is preliminary data.</text>
</comment>
<gene>
    <name evidence="10" type="ORF">LCGC14_0666230</name>
</gene>
<keyword evidence="3" id="KW-1003">Cell membrane</keyword>
<evidence type="ECO:0000259" key="9">
    <source>
        <dbReference type="Pfam" id="PF04290"/>
    </source>
</evidence>
<evidence type="ECO:0000256" key="6">
    <source>
        <dbReference type="ARBA" id="ARBA00022989"/>
    </source>
</evidence>
<name>A0A0F9QS73_9ZZZZ</name>
<keyword evidence="5 8" id="KW-0812">Transmembrane</keyword>
<dbReference type="PANTHER" id="PTHR35011:SF2">
    <property type="entry name" value="2,3-DIKETO-L-GULONATE TRAP TRANSPORTER SMALL PERMEASE PROTEIN YIAM"/>
    <property type="match status" value="1"/>
</dbReference>
<feature type="transmembrane region" description="Helical" evidence="8">
    <location>
        <begin position="94"/>
        <end position="114"/>
    </location>
</feature>
<reference evidence="10" key="1">
    <citation type="journal article" date="2015" name="Nature">
        <title>Complex archaea that bridge the gap between prokaryotes and eukaryotes.</title>
        <authorList>
            <person name="Spang A."/>
            <person name="Saw J.H."/>
            <person name="Jorgensen S.L."/>
            <person name="Zaremba-Niedzwiedzka K."/>
            <person name="Martijn J."/>
            <person name="Lind A.E."/>
            <person name="van Eijk R."/>
            <person name="Schleper C."/>
            <person name="Guy L."/>
            <person name="Ettema T.J."/>
        </authorList>
    </citation>
    <scope>NUCLEOTIDE SEQUENCE</scope>
</reference>
<comment type="subcellular location">
    <subcellularLocation>
        <location evidence="1">Cell inner membrane</location>
        <topology evidence="1">Multi-pass membrane protein</topology>
    </subcellularLocation>
</comment>
<evidence type="ECO:0000256" key="5">
    <source>
        <dbReference type="ARBA" id="ARBA00022692"/>
    </source>
</evidence>
<feature type="transmembrane region" description="Helical" evidence="8">
    <location>
        <begin position="55"/>
        <end position="73"/>
    </location>
</feature>
<organism evidence="10">
    <name type="scientific">marine sediment metagenome</name>
    <dbReference type="NCBI Taxonomy" id="412755"/>
    <lineage>
        <taxon>unclassified sequences</taxon>
        <taxon>metagenomes</taxon>
        <taxon>ecological metagenomes</taxon>
    </lineage>
</organism>
<feature type="transmembrane region" description="Helical" evidence="8">
    <location>
        <begin position="20"/>
        <end position="43"/>
    </location>
</feature>
<sequence length="157" mass="17153">MTLGKGSLRAATVIDRAARWVGAALVAGFAAMVVYVVISRYLFSSTPRWAEELPRMALVWLTFVGTISGFVRGSHFRAGLLDLVTMPALLRRAFAVLAWLASFTFLVVFVWTGWKLTQITWSHQTTALSLPVGLFYLSLPVCCGFALLGLILKGGRA</sequence>
<dbReference type="GO" id="GO:0015740">
    <property type="term" value="P:C4-dicarboxylate transport"/>
    <property type="evidence" value="ECO:0007669"/>
    <property type="project" value="TreeGrafter"/>
</dbReference>
<protein>
    <recommendedName>
        <fullName evidence="9">Tripartite ATP-independent periplasmic transporters DctQ component domain-containing protein</fullName>
    </recommendedName>
</protein>
<dbReference type="AlphaFoldDB" id="A0A0F9QS73"/>
<evidence type="ECO:0000256" key="4">
    <source>
        <dbReference type="ARBA" id="ARBA00022519"/>
    </source>
</evidence>
<evidence type="ECO:0000256" key="8">
    <source>
        <dbReference type="SAM" id="Phobius"/>
    </source>
</evidence>
<evidence type="ECO:0000256" key="2">
    <source>
        <dbReference type="ARBA" id="ARBA00022448"/>
    </source>
</evidence>
<proteinExistence type="predicted"/>
<evidence type="ECO:0000256" key="7">
    <source>
        <dbReference type="ARBA" id="ARBA00023136"/>
    </source>
</evidence>
<accession>A0A0F9QS73</accession>
<dbReference type="GO" id="GO:0022857">
    <property type="term" value="F:transmembrane transporter activity"/>
    <property type="evidence" value="ECO:0007669"/>
    <property type="project" value="TreeGrafter"/>
</dbReference>
<dbReference type="Pfam" id="PF04290">
    <property type="entry name" value="DctQ"/>
    <property type="match status" value="1"/>
</dbReference>
<dbReference type="EMBL" id="LAZR01001294">
    <property type="protein sequence ID" value="KKN47120.1"/>
    <property type="molecule type" value="Genomic_DNA"/>
</dbReference>
<keyword evidence="4" id="KW-0997">Cell inner membrane</keyword>
<evidence type="ECO:0000256" key="1">
    <source>
        <dbReference type="ARBA" id="ARBA00004429"/>
    </source>
</evidence>
<dbReference type="GO" id="GO:0005886">
    <property type="term" value="C:plasma membrane"/>
    <property type="evidence" value="ECO:0007669"/>
    <property type="project" value="UniProtKB-SubCell"/>
</dbReference>